<feature type="non-terminal residue" evidence="14">
    <location>
        <position position="168"/>
    </location>
</feature>
<evidence type="ECO:0000313" key="15">
    <source>
        <dbReference type="Proteomes" id="UP001497623"/>
    </source>
</evidence>
<accession>A0AAV2RCD4</accession>
<dbReference type="PROSITE" id="PS00028">
    <property type="entry name" value="ZINC_FINGER_C2H2_1"/>
    <property type="match status" value="4"/>
</dbReference>
<comment type="caution">
    <text evidence="14">The sequence shown here is derived from an EMBL/GenBank/DDBJ whole genome shotgun (WGS) entry which is preliminary data.</text>
</comment>
<dbReference type="AlphaFoldDB" id="A0AAV2RCD4"/>
<comment type="subcellular location">
    <subcellularLocation>
        <location evidence="1">Nucleus</location>
    </subcellularLocation>
</comment>
<dbReference type="GO" id="GO:0003677">
    <property type="term" value="F:DNA binding"/>
    <property type="evidence" value="ECO:0007669"/>
    <property type="project" value="UniProtKB-KW"/>
</dbReference>
<dbReference type="EMBL" id="CAXKWB010018691">
    <property type="protein sequence ID" value="CAL4121149.1"/>
    <property type="molecule type" value="Genomic_DNA"/>
</dbReference>
<keyword evidence="15" id="KW-1185">Reference proteome</keyword>
<evidence type="ECO:0000256" key="7">
    <source>
        <dbReference type="ARBA" id="ARBA00023015"/>
    </source>
</evidence>
<keyword evidence="10" id="KW-0539">Nucleus</keyword>
<keyword evidence="5 11" id="KW-0863">Zinc-finger</keyword>
<evidence type="ECO:0000256" key="5">
    <source>
        <dbReference type="ARBA" id="ARBA00022771"/>
    </source>
</evidence>
<dbReference type="Proteomes" id="UP001497623">
    <property type="component" value="Unassembled WGS sequence"/>
</dbReference>
<dbReference type="InterPro" id="IPR013087">
    <property type="entry name" value="Znf_C2H2_type"/>
</dbReference>
<dbReference type="PANTHER" id="PTHR24394">
    <property type="entry name" value="ZINC FINGER PROTEIN"/>
    <property type="match status" value="1"/>
</dbReference>
<evidence type="ECO:0000256" key="10">
    <source>
        <dbReference type="ARBA" id="ARBA00023242"/>
    </source>
</evidence>
<dbReference type="Pfam" id="PF00096">
    <property type="entry name" value="zf-C2H2"/>
    <property type="match status" value="2"/>
</dbReference>
<evidence type="ECO:0000256" key="9">
    <source>
        <dbReference type="ARBA" id="ARBA00023163"/>
    </source>
</evidence>
<keyword evidence="3" id="KW-0479">Metal-binding</keyword>
<reference evidence="14 15" key="1">
    <citation type="submission" date="2024-05" db="EMBL/GenBank/DDBJ databases">
        <authorList>
            <person name="Wallberg A."/>
        </authorList>
    </citation>
    <scope>NUCLEOTIDE SEQUENCE [LARGE SCALE GENOMIC DNA]</scope>
</reference>
<dbReference type="GO" id="GO:0000981">
    <property type="term" value="F:DNA-binding transcription factor activity, RNA polymerase II-specific"/>
    <property type="evidence" value="ECO:0007669"/>
    <property type="project" value="TreeGrafter"/>
</dbReference>
<dbReference type="PANTHER" id="PTHR24394:SF48">
    <property type="entry name" value="ZINC FINGER PROTEIN 771"/>
    <property type="match status" value="1"/>
</dbReference>
<keyword evidence="7" id="KW-0805">Transcription regulation</keyword>
<feature type="domain" description="C2H2-type" evidence="13">
    <location>
        <begin position="38"/>
        <end position="65"/>
    </location>
</feature>
<evidence type="ECO:0000256" key="1">
    <source>
        <dbReference type="ARBA" id="ARBA00004123"/>
    </source>
</evidence>
<dbReference type="SMART" id="SM00355">
    <property type="entry name" value="ZnF_C2H2"/>
    <property type="match status" value="4"/>
</dbReference>
<keyword evidence="8" id="KW-0238">DNA-binding</keyword>
<evidence type="ECO:0000256" key="6">
    <source>
        <dbReference type="ARBA" id="ARBA00022833"/>
    </source>
</evidence>
<feature type="compositionally biased region" description="Polar residues" evidence="12">
    <location>
        <begin position="141"/>
        <end position="158"/>
    </location>
</feature>
<feature type="domain" description="C2H2-type" evidence="13">
    <location>
        <begin position="66"/>
        <end position="90"/>
    </location>
</feature>
<evidence type="ECO:0000256" key="3">
    <source>
        <dbReference type="ARBA" id="ARBA00022723"/>
    </source>
</evidence>
<feature type="region of interest" description="Disordered" evidence="12">
    <location>
        <begin position="141"/>
        <end position="168"/>
    </location>
</feature>
<dbReference type="GO" id="GO:0008270">
    <property type="term" value="F:zinc ion binding"/>
    <property type="evidence" value="ECO:0007669"/>
    <property type="project" value="UniProtKB-KW"/>
</dbReference>
<protein>
    <recommendedName>
        <fullName evidence="13">C2H2-type domain-containing protein</fullName>
    </recommendedName>
</protein>
<dbReference type="GO" id="GO:0005634">
    <property type="term" value="C:nucleus"/>
    <property type="evidence" value="ECO:0007669"/>
    <property type="project" value="UniProtKB-SubCell"/>
</dbReference>
<dbReference type="PROSITE" id="PS50157">
    <property type="entry name" value="ZINC_FINGER_C2H2_2"/>
    <property type="match status" value="4"/>
</dbReference>
<dbReference type="FunFam" id="3.30.160.60:FF:000322">
    <property type="entry name" value="GDNF-inducible zinc finger protein 1"/>
    <property type="match status" value="1"/>
</dbReference>
<feature type="domain" description="C2H2-type" evidence="13">
    <location>
        <begin position="107"/>
        <end position="129"/>
    </location>
</feature>
<dbReference type="FunFam" id="3.30.160.60:FF:000383">
    <property type="entry name" value="Uncharacterized protein"/>
    <property type="match status" value="1"/>
</dbReference>
<evidence type="ECO:0000256" key="8">
    <source>
        <dbReference type="ARBA" id="ARBA00023125"/>
    </source>
</evidence>
<keyword evidence="4" id="KW-0677">Repeat</keyword>
<keyword evidence="9" id="KW-0804">Transcription</keyword>
<dbReference type="Gene3D" id="3.30.160.60">
    <property type="entry name" value="Classic Zinc Finger"/>
    <property type="match status" value="3"/>
</dbReference>
<evidence type="ECO:0000313" key="14">
    <source>
        <dbReference type="EMBL" id="CAL4121149.1"/>
    </source>
</evidence>
<evidence type="ECO:0000256" key="11">
    <source>
        <dbReference type="PROSITE-ProRule" id="PRU00042"/>
    </source>
</evidence>
<evidence type="ECO:0000259" key="13">
    <source>
        <dbReference type="PROSITE" id="PS50157"/>
    </source>
</evidence>
<sequence length="168" mass="18808">VPACFKKGFQCDICLKILSSKSNLKIHQNIHQGVRLSFQCDQCSKCFTSKSSLKRHQNIHPVVKPFQCDPCNKRFTYKSILKKHEQSKSHCIIADTASSNTTVNTPWQCQECLKFFKNKGGLGSHKNKHLRIASLAQSASAEVDQNNNHEATTETPSNIPIEAKANLP</sequence>
<dbReference type="FunFam" id="3.30.160.60:FF:000446">
    <property type="entry name" value="Zinc finger protein"/>
    <property type="match status" value="1"/>
</dbReference>
<dbReference type="SUPFAM" id="SSF57667">
    <property type="entry name" value="beta-beta-alpha zinc fingers"/>
    <property type="match status" value="2"/>
</dbReference>
<feature type="domain" description="C2H2-type" evidence="13">
    <location>
        <begin position="9"/>
        <end position="36"/>
    </location>
</feature>
<organism evidence="14 15">
    <name type="scientific">Meganyctiphanes norvegica</name>
    <name type="common">Northern krill</name>
    <name type="synonym">Thysanopoda norvegica</name>
    <dbReference type="NCBI Taxonomy" id="48144"/>
    <lineage>
        <taxon>Eukaryota</taxon>
        <taxon>Metazoa</taxon>
        <taxon>Ecdysozoa</taxon>
        <taxon>Arthropoda</taxon>
        <taxon>Crustacea</taxon>
        <taxon>Multicrustacea</taxon>
        <taxon>Malacostraca</taxon>
        <taxon>Eumalacostraca</taxon>
        <taxon>Eucarida</taxon>
        <taxon>Euphausiacea</taxon>
        <taxon>Euphausiidae</taxon>
        <taxon>Meganyctiphanes</taxon>
    </lineage>
</organism>
<evidence type="ECO:0000256" key="2">
    <source>
        <dbReference type="ARBA" id="ARBA00006991"/>
    </source>
</evidence>
<dbReference type="Pfam" id="PF12874">
    <property type="entry name" value="zf-met"/>
    <property type="match status" value="1"/>
</dbReference>
<gene>
    <name evidence="14" type="ORF">MNOR_LOCUS22320</name>
</gene>
<feature type="non-terminal residue" evidence="14">
    <location>
        <position position="1"/>
    </location>
</feature>
<evidence type="ECO:0000256" key="4">
    <source>
        <dbReference type="ARBA" id="ARBA00022737"/>
    </source>
</evidence>
<name>A0AAV2RCD4_MEGNR</name>
<proteinExistence type="inferred from homology"/>
<dbReference type="InterPro" id="IPR036236">
    <property type="entry name" value="Znf_C2H2_sf"/>
</dbReference>
<comment type="similarity">
    <text evidence="2">Belongs to the krueppel C2H2-type zinc-finger protein family.</text>
</comment>
<evidence type="ECO:0000256" key="12">
    <source>
        <dbReference type="SAM" id="MobiDB-lite"/>
    </source>
</evidence>
<keyword evidence="6" id="KW-0862">Zinc</keyword>